<name>A0A232EX37_9HYME</name>
<organism evidence="9 10">
    <name type="scientific">Trichomalopsis sarcophagae</name>
    <dbReference type="NCBI Taxonomy" id="543379"/>
    <lineage>
        <taxon>Eukaryota</taxon>
        <taxon>Metazoa</taxon>
        <taxon>Ecdysozoa</taxon>
        <taxon>Arthropoda</taxon>
        <taxon>Hexapoda</taxon>
        <taxon>Insecta</taxon>
        <taxon>Pterygota</taxon>
        <taxon>Neoptera</taxon>
        <taxon>Endopterygota</taxon>
        <taxon>Hymenoptera</taxon>
        <taxon>Apocrita</taxon>
        <taxon>Proctotrupomorpha</taxon>
        <taxon>Chalcidoidea</taxon>
        <taxon>Pteromalidae</taxon>
        <taxon>Pteromalinae</taxon>
        <taxon>Trichomalopsis</taxon>
    </lineage>
</organism>
<dbReference type="Pfam" id="PF09813">
    <property type="entry name" value="Coa3_cc"/>
    <property type="match status" value="1"/>
</dbReference>
<dbReference type="InterPro" id="IPR041752">
    <property type="entry name" value="Coa3"/>
</dbReference>
<evidence type="ECO:0000256" key="6">
    <source>
        <dbReference type="ARBA" id="ARBA00023136"/>
    </source>
</evidence>
<keyword evidence="3 7" id="KW-0812">Transmembrane</keyword>
<evidence type="ECO:0000313" key="10">
    <source>
        <dbReference type="Proteomes" id="UP000215335"/>
    </source>
</evidence>
<dbReference type="AlphaFoldDB" id="A0A232EX37"/>
<dbReference type="GO" id="GO:0033617">
    <property type="term" value="P:mitochondrial respiratory chain complex IV assembly"/>
    <property type="evidence" value="ECO:0007669"/>
    <property type="project" value="UniProtKB-UniRule"/>
</dbReference>
<keyword evidence="10" id="KW-1185">Reference proteome</keyword>
<evidence type="ECO:0000256" key="4">
    <source>
        <dbReference type="ARBA" id="ARBA00022989"/>
    </source>
</evidence>
<comment type="subcellular location">
    <subcellularLocation>
        <location evidence="1">Mitochondrion membrane</location>
        <topology evidence="1">Single-pass membrane protein</topology>
    </subcellularLocation>
</comment>
<comment type="similarity">
    <text evidence="2 7">Belongs to the COA3 family.</text>
</comment>
<evidence type="ECO:0000256" key="5">
    <source>
        <dbReference type="ARBA" id="ARBA00023128"/>
    </source>
</evidence>
<sequence>MDDGERMPKINVEKESHKLTNIQKEYMQRIHHQNLTRVQKWNQIRRRNRFLGATLSVFVVSIYSYTMWAIKQESFLDDFNEPEKLKAQQ</sequence>
<evidence type="ECO:0000259" key="8">
    <source>
        <dbReference type="Pfam" id="PF09813"/>
    </source>
</evidence>
<dbReference type="STRING" id="543379.A0A232EX37"/>
<keyword evidence="4 7" id="KW-1133">Transmembrane helix</keyword>
<dbReference type="PANTHER" id="PTHR15642">
    <property type="entry name" value="CYTOCHROME C OXIDASE ASSEMBLY FACTOR 3, MITOCHONDRIAL"/>
    <property type="match status" value="1"/>
</dbReference>
<reference evidence="9 10" key="1">
    <citation type="journal article" date="2017" name="Curr. Biol.">
        <title>The Evolution of Venom by Co-option of Single-Copy Genes.</title>
        <authorList>
            <person name="Martinson E.O."/>
            <person name="Mrinalini"/>
            <person name="Kelkar Y.D."/>
            <person name="Chang C.H."/>
            <person name="Werren J.H."/>
        </authorList>
    </citation>
    <scope>NUCLEOTIDE SEQUENCE [LARGE SCALE GENOMIC DNA]</scope>
    <source>
        <strain evidence="9 10">Alberta</strain>
        <tissue evidence="9">Whole body</tissue>
    </source>
</reference>
<dbReference type="InterPro" id="IPR018628">
    <property type="entry name" value="Coa3_CC"/>
</dbReference>
<evidence type="ECO:0000256" key="2">
    <source>
        <dbReference type="ARBA" id="ARBA00007035"/>
    </source>
</evidence>
<feature type="domain" description="Cytochrome c oxidase assembly factor 3 mitochondrial coiled-coil" evidence="8">
    <location>
        <begin position="34"/>
        <end position="82"/>
    </location>
</feature>
<proteinExistence type="inferred from homology"/>
<protein>
    <recommendedName>
        <fullName evidence="7">Cytochrome c oxidase assembly factor 3</fullName>
    </recommendedName>
</protein>
<dbReference type="EMBL" id="NNAY01001781">
    <property type="protein sequence ID" value="OXU22931.1"/>
    <property type="molecule type" value="Genomic_DNA"/>
</dbReference>
<accession>A0A232EX37</accession>
<gene>
    <name evidence="9" type="ORF">TSAR_006658</name>
</gene>
<dbReference type="GO" id="GO:0005743">
    <property type="term" value="C:mitochondrial inner membrane"/>
    <property type="evidence" value="ECO:0007669"/>
    <property type="project" value="UniProtKB-UniRule"/>
</dbReference>
<keyword evidence="7" id="KW-0999">Mitochondrion inner membrane</keyword>
<evidence type="ECO:0000313" key="9">
    <source>
        <dbReference type="EMBL" id="OXU22931.1"/>
    </source>
</evidence>
<evidence type="ECO:0000256" key="7">
    <source>
        <dbReference type="RuleBase" id="RU367056"/>
    </source>
</evidence>
<keyword evidence="5 7" id="KW-0496">Mitochondrion</keyword>
<comment type="function">
    <text evidence="7">Required for assembly of cytochrome c oxidase (complex IV).</text>
</comment>
<dbReference type="Proteomes" id="UP000215335">
    <property type="component" value="Unassembled WGS sequence"/>
</dbReference>
<keyword evidence="6 7" id="KW-0472">Membrane</keyword>
<comment type="caution">
    <text evidence="9">The sequence shown here is derived from an EMBL/GenBank/DDBJ whole genome shotgun (WGS) entry which is preliminary data.</text>
</comment>
<evidence type="ECO:0000256" key="1">
    <source>
        <dbReference type="ARBA" id="ARBA00004304"/>
    </source>
</evidence>
<comment type="subunit">
    <text evidence="7">Component of 250-400 kDa complexes called cytochrome oxidase assembly intermediates or COA complexes.</text>
</comment>
<feature type="transmembrane region" description="Helical" evidence="7">
    <location>
        <begin position="50"/>
        <end position="70"/>
    </location>
</feature>
<dbReference type="OrthoDB" id="10018333at2759"/>
<evidence type="ECO:0000256" key="3">
    <source>
        <dbReference type="ARBA" id="ARBA00022692"/>
    </source>
</evidence>
<dbReference type="PANTHER" id="PTHR15642:SF3">
    <property type="entry name" value="CYTOCHROME C OXIDASE ASSEMBLY FACTOR 3 HOMOLOG, MITOCHONDRIAL"/>
    <property type="match status" value="1"/>
</dbReference>